<dbReference type="InterPro" id="IPR001789">
    <property type="entry name" value="Sig_transdc_resp-reg_receiver"/>
</dbReference>
<evidence type="ECO:0000259" key="15">
    <source>
        <dbReference type="PROSITE" id="PS50851"/>
    </source>
</evidence>
<dbReference type="SUPFAM" id="SSF55874">
    <property type="entry name" value="ATPase domain of HSP90 chaperone/DNA topoisomerase II/histidine kinase"/>
    <property type="match status" value="1"/>
</dbReference>
<dbReference type="PROSITE" id="PS50894">
    <property type="entry name" value="HPT"/>
    <property type="match status" value="3"/>
</dbReference>
<evidence type="ECO:0000256" key="5">
    <source>
        <dbReference type="ARBA" id="ARBA00022679"/>
    </source>
</evidence>
<dbReference type="Pfam" id="PF26379">
    <property type="entry name" value="FimL_2nd"/>
    <property type="match status" value="1"/>
</dbReference>
<dbReference type="GO" id="GO:0006935">
    <property type="term" value="P:chemotaxis"/>
    <property type="evidence" value="ECO:0007669"/>
    <property type="project" value="InterPro"/>
</dbReference>
<evidence type="ECO:0000256" key="11">
    <source>
        <dbReference type="SAM" id="Coils"/>
    </source>
</evidence>
<proteinExistence type="predicted"/>
<dbReference type="PANTHER" id="PTHR43395:SF8">
    <property type="entry name" value="HISTIDINE KINASE"/>
    <property type="match status" value="1"/>
</dbReference>
<dbReference type="SMART" id="SM00448">
    <property type="entry name" value="REC"/>
    <property type="match status" value="1"/>
</dbReference>
<dbReference type="InterPro" id="IPR036061">
    <property type="entry name" value="CheW-like_dom_sf"/>
</dbReference>
<feature type="modified residue" description="Phosphohistidine" evidence="9">
    <location>
        <position position="927"/>
    </location>
</feature>
<evidence type="ECO:0000256" key="3">
    <source>
        <dbReference type="ARBA" id="ARBA00021495"/>
    </source>
</evidence>
<dbReference type="CDD" id="cd17546">
    <property type="entry name" value="REC_hyHK_CKI1_RcsC-like"/>
    <property type="match status" value="1"/>
</dbReference>
<feature type="compositionally biased region" description="Low complexity" evidence="12">
    <location>
        <begin position="845"/>
        <end position="860"/>
    </location>
</feature>
<dbReference type="SUPFAM" id="SSF47226">
    <property type="entry name" value="Histidine-containing phosphotransfer domain, HPT domain"/>
    <property type="match status" value="5"/>
</dbReference>
<dbReference type="PANTHER" id="PTHR43395">
    <property type="entry name" value="SENSOR HISTIDINE KINASE CHEA"/>
    <property type="match status" value="1"/>
</dbReference>
<dbReference type="Gene3D" id="1.20.120.160">
    <property type="entry name" value="HPT domain"/>
    <property type="match status" value="4"/>
</dbReference>
<dbReference type="Gene3D" id="3.30.565.10">
    <property type="entry name" value="Histidine kinase-like ATPase, C-terminal domain"/>
    <property type="match status" value="1"/>
</dbReference>
<gene>
    <name evidence="17" type="ORF">F0415_04350</name>
</gene>
<dbReference type="InterPro" id="IPR008207">
    <property type="entry name" value="Sig_transdc_His_kin_Hpt_dom"/>
</dbReference>
<dbReference type="InterPro" id="IPR002545">
    <property type="entry name" value="CheW-lke_dom"/>
</dbReference>
<dbReference type="CDD" id="cd00088">
    <property type="entry name" value="HPT"/>
    <property type="match status" value="2"/>
</dbReference>
<dbReference type="PROSITE" id="PS50851">
    <property type="entry name" value="CHEW"/>
    <property type="match status" value="1"/>
</dbReference>
<dbReference type="Gene3D" id="1.10.287.560">
    <property type="entry name" value="Histidine kinase CheA-like, homodimeric domain"/>
    <property type="match status" value="1"/>
</dbReference>
<evidence type="ECO:0000259" key="14">
    <source>
        <dbReference type="PROSITE" id="PS50110"/>
    </source>
</evidence>
<dbReference type="InterPro" id="IPR004105">
    <property type="entry name" value="CheA-like_dim"/>
</dbReference>
<dbReference type="InterPro" id="IPR004358">
    <property type="entry name" value="Sig_transdc_His_kin-like_C"/>
</dbReference>
<feature type="domain" description="HPt" evidence="16">
    <location>
        <begin position="1310"/>
        <end position="1414"/>
    </location>
</feature>
<feature type="domain" description="HPt" evidence="16">
    <location>
        <begin position="882"/>
        <end position="984"/>
    </location>
</feature>
<feature type="coiled-coil region" evidence="11">
    <location>
        <begin position="1137"/>
        <end position="1283"/>
    </location>
</feature>
<dbReference type="InterPro" id="IPR051315">
    <property type="entry name" value="Bact_Chemotaxis_CheA"/>
</dbReference>
<feature type="modified residue" description="4-aspartylphosphate" evidence="10">
    <location>
        <position position="2043"/>
    </location>
</feature>
<dbReference type="InterPro" id="IPR036890">
    <property type="entry name" value="HATPase_C_sf"/>
</dbReference>
<feature type="domain" description="CheW-like" evidence="15">
    <location>
        <begin position="1836"/>
        <end position="1973"/>
    </location>
</feature>
<feature type="domain" description="HPt" evidence="16">
    <location>
        <begin position="692"/>
        <end position="799"/>
    </location>
</feature>
<dbReference type="InterPro" id="IPR036641">
    <property type="entry name" value="HPT_dom_sf"/>
</dbReference>
<feature type="modified residue" description="Phosphohistidine" evidence="9">
    <location>
        <position position="1357"/>
    </location>
</feature>
<dbReference type="SMART" id="SM01231">
    <property type="entry name" value="H-kinase_dim"/>
    <property type="match status" value="1"/>
</dbReference>
<evidence type="ECO:0000256" key="8">
    <source>
        <dbReference type="ARBA" id="ARBA00035100"/>
    </source>
</evidence>
<keyword evidence="7" id="KW-0902">Two-component regulatory system</keyword>
<dbReference type="InterPro" id="IPR011006">
    <property type="entry name" value="CheY-like_superfamily"/>
</dbReference>
<dbReference type="Pfam" id="PF02518">
    <property type="entry name" value="HATPase_c"/>
    <property type="match status" value="1"/>
</dbReference>
<keyword evidence="18" id="KW-1185">Reference proteome</keyword>
<dbReference type="EC" id="2.7.13.3" evidence="2"/>
<feature type="region of interest" description="Disordered" evidence="12">
    <location>
        <begin position="1044"/>
        <end position="1104"/>
    </location>
</feature>
<evidence type="ECO:0000313" key="17">
    <source>
        <dbReference type="EMBL" id="KAA2285157.1"/>
    </source>
</evidence>
<comment type="catalytic activity">
    <reaction evidence="1">
        <text>ATP + protein L-histidine = ADP + protein N-phospho-L-histidine.</text>
        <dbReference type="EC" id="2.7.13.3"/>
    </reaction>
</comment>
<dbReference type="Proteomes" id="UP000322165">
    <property type="component" value="Unassembled WGS sequence"/>
</dbReference>
<keyword evidence="6" id="KW-0418">Kinase</keyword>
<dbReference type="GO" id="GO:0000155">
    <property type="term" value="F:phosphorelay sensor kinase activity"/>
    <property type="evidence" value="ECO:0007669"/>
    <property type="project" value="InterPro"/>
</dbReference>
<comment type="function">
    <text evidence="8">Involved in the transmission of sensory signals from the chemoreceptors to the flagellar motors. CheA is autophosphorylated; it can transfer its phosphate group to either CheB or CheY.</text>
</comment>
<dbReference type="PRINTS" id="PR00344">
    <property type="entry name" value="BCTRLSENSOR"/>
</dbReference>
<feature type="modified residue" description="Phosphohistidine" evidence="9">
    <location>
        <position position="739"/>
    </location>
</feature>
<dbReference type="SMART" id="SM00387">
    <property type="entry name" value="HATPase_c"/>
    <property type="match status" value="1"/>
</dbReference>
<dbReference type="InterPro" id="IPR037006">
    <property type="entry name" value="CheA-like_homodim_sf"/>
</dbReference>
<evidence type="ECO:0000256" key="12">
    <source>
        <dbReference type="SAM" id="MobiDB-lite"/>
    </source>
</evidence>
<organism evidence="17 18">
    <name type="scientific">Arenimonas fontis</name>
    <dbReference type="NCBI Taxonomy" id="2608255"/>
    <lineage>
        <taxon>Bacteria</taxon>
        <taxon>Pseudomonadati</taxon>
        <taxon>Pseudomonadota</taxon>
        <taxon>Gammaproteobacteria</taxon>
        <taxon>Lysobacterales</taxon>
        <taxon>Lysobacteraceae</taxon>
        <taxon>Arenimonas</taxon>
    </lineage>
</organism>
<name>A0A5B2ZB11_9GAMM</name>
<dbReference type="FunFam" id="3.30.565.10:FF:000016">
    <property type="entry name" value="Chemotaxis protein CheA, putative"/>
    <property type="match status" value="1"/>
</dbReference>
<evidence type="ECO:0000313" key="18">
    <source>
        <dbReference type="Proteomes" id="UP000322165"/>
    </source>
</evidence>
<reference evidence="17 18" key="2">
    <citation type="submission" date="2019-09" db="EMBL/GenBank/DDBJ databases">
        <authorList>
            <person name="Mazur A."/>
        </authorList>
    </citation>
    <scope>NUCLEOTIDE SEQUENCE [LARGE SCALE GENOMIC DNA]</scope>
    <source>
        <strain evidence="17 18">3729k</strain>
    </source>
</reference>
<keyword evidence="11" id="KW-0175">Coiled coil</keyword>
<feature type="domain" description="Response regulatory" evidence="14">
    <location>
        <begin position="1994"/>
        <end position="2110"/>
    </location>
</feature>
<dbReference type="Gene3D" id="3.40.50.2300">
    <property type="match status" value="1"/>
</dbReference>
<dbReference type="Gene3D" id="2.30.30.40">
    <property type="entry name" value="SH3 Domains"/>
    <property type="match status" value="1"/>
</dbReference>
<keyword evidence="5" id="KW-0808">Transferase</keyword>
<sequence>MRLNEDIDFTTLTWVKPELDETLRQARQALEAYVEEGEDPGQLKACATFLHQVQGTLRMVELYGAAMVAEEMEQLAKALVDGQVADREAGYAALMRGIVQLPDYLERLQSGHRDIPIVLLPLLNELREVRGEKGLSEAVLFSPDLSRPLPPSAAGPAEPLPPEQLRRRAETLRGLFQSALLRWLKDDNSANTIRDLTDVCEQLVPITGAEHARRLFWVAAGTLDALAKGAFEAGKPLKQALAKVEREIKRLAEGGDAAFRSEPPLELTRQLLYYVAHAPTDHGRIGEIRAVFGLGDYLPSESELAHARGSLTGRNRALLSTVAAAIKEDLLRVKDALDLHLRTPEAAAASLSDQVEALDRVADTLGMLGLGMPRRVVQDQRNAIHAIVSGQKQADEASLLDIAGALLYVEASLDDQVSRLGEAETEAEPGAGATTAAEPMLPGSEARKVLEVLVKEAIANFAQARQCFVAFVETHWDHAQLNDVPRLLEEVAGALRILEMQEAPEYLTAVRRFTENELLRRHRVPNGQQMDRLADALAGLEYFLEAVRDRRPRREQILEVARQNLEALGYWPLPPEEALPASPAAAIPSAGAATAAVPAPAAPAEPAPAEAGEADARAPEPAPAAEAMPDLGIPLDAEVLQALPEAGPQVAEPAEPAAAGSQPVDEVVSASAGTDAPAPVPGLPAIPGFDGGSDIDDEIRDVFLEEFQEEIGNLEQLLPAWRTRPEDLERLRPIRRVFHTLKGSGRLVGAKTLGEFSWKVENMLNRVLDGTRPASPAVVGLIEHAFNTLPLLRAALQGETVYADLAGIEAVADRIAAGEEADYQPPVAASGAAVPVVSRAETEVESPAALEPVAAPADAAPAPPAEARTEASVAEPAEGDVDFAIDPVLFEILKPEVAGHLETLDAWLASCIPEPQPVTDPLLRAVHTMNGAFAMTEVTVLSEVTAPLEGFIKRSLAARRPPGDAGVAVVREAADAIREAIAALEQRAPLASYADLAARIAALRDSLPEPTAPVMPVAPEEPAEPEVMPTPVILEAPDLSALPVFEDDSAGTGMDLPAASAEEPSSFAPADGELPDEAMLDLSGDGPGEQKEAAGEMPADQPEPEHLSLEAFLQEEPEEPAFSLSGTEEAGVSADEMAAAEAAMQAAAAEAAAAEAAAAEAAAAEAAAAEAAAAEAAAAEAAAAEAAAAEAAAAEAAAAEAAAAEAAAAKAAAAEAAAAEAAAAEAAAAEAAAAAAAAEAAAAEAAAAEAAAAEAAAAEAAAAEAAAAEAAAAEAAAAEAEEADLGLEESLPAMADDAQDPADPDAPLDTADIDEDLLDIFLEESADLLDHSDGLLAGLRDAPADLERIVALQRDLHTLKGGARMAGIFAVGELGHAMESLLEAVAEGRRQLDPTGVSVLEHAFDRLHGMVTRVGQRRAIGLPARLIARIDALAKGQPLDSIPEPAVPAPATGPAKAAEKPAEPRPVPAAPSVETPVVRPVPSTTGLTPLSAPIEDLGEEEEGAGVRAPQEQVRIRADLLDRLVNYAGEVAIYRARLEQQLGAFRGNLGELGQLTTRLREQVRKLDIETEAQIIARYQREGEQGNEEFDPLELDRFTTQQQLSRSLAESAADLASLQGSLEDLVRQYETLLLQQSRVSSDLQEGLMRTRMVPFDALVPRLRRVLRQAGSETRKQVNLKVDGASGEMDRNVLDRMTAPLEHMLRNAVAHGLEAPAERRKAGKPEEGTVRIQVLREGSEVVLRISDDGRGLDKEAIRRKAIERGLLKAGAEVTDQTLYGYILESGFSTAASVSRLAGRGVGMDVVYAEIRQLGGTLGIESQAGKGTVFTIRLPFTLAVTQAVFVKIGDTSFAVPIASVQGVGRIGRAELEKQLAGENPSFTYAGESYAIHDLGRLIGHAPAKAQDSLQMPLLLARSGDLRAAICVDQVLGSREIVVKPVGPQVNSIPGIFGATIMGDGRVVVILDVAPLVRRQASLEREKAEAAPVAAPAARRVPVVMVVDDSITMRKVTGRVLERHNFEVMTAKDGVDAIEKMAERIPDLMLLDIEMPRMDGYELAQNMRSDARLKDVPIIMITSRTGEKHRQRAFDIGVNRYLGKPYQEVELMRNVFEMLGMEPVNG</sequence>
<evidence type="ECO:0000256" key="7">
    <source>
        <dbReference type="ARBA" id="ARBA00023012"/>
    </source>
</evidence>
<keyword evidence="4 10" id="KW-0597">Phosphoprotein</keyword>
<comment type="caution">
    <text evidence="17">The sequence shown here is derived from an EMBL/GenBank/DDBJ whole genome shotgun (WGS) entry which is preliminary data.</text>
</comment>
<feature type="region of interest" description="Disordered" evidence="12">
    <location>
        <begin position="597"/>
        <end position="628"/>
    </location>
</feature>
<evidence type="ECO:0000256" key="10">
    <source>
        <dbReference type="PROSITE-ProRule" id="PRU00169"/>
    </source>
</evidence>
<feature type="compositionally biased region" description="Low complexity" evidence="12">
    <location>
        <begin position="1057"/>
        <end position="1070"/>
    </location>
</feature>
<evidence type="ECO:0000256" key="4">
    <source>
        <dbReference type="ARBA" id="ARBA00022553"/>
    </source>
</evidence>
<dbReference type="SUPFAM" id="SSF50341">
    <property type="entry name" value="CheW-like"/>
    <property type="match status" value="1"/>
</dbReference>
<dbReference type="SMART" id="SM00073">
    <property type="entry name" value="HPT"/>
    <property type="match status" value="2"/>
</dbReference>
<dbReference type="PROSITE" id="PS50110">
    <property type="entry name" value="RESPONSE_REGULATORY"/>
    <property type="match status" value="1"/>
</dbReference>
<evidence type="ECO:0000259" key="16">
    <source>
        <dbReference type="PROSITE" id="PS50894"/>
    </source>
</evidence>
<feature type="coiled-coil region" evidence="11">
    <location>
        <begin position="1606"/>
        <end position="1633"/>
    </location>
</feature>
<dbReference type="Pfam" id="PF01627">
    <property type="entry name" value="Hpt"/>
    <property type="match status" value="4"/>
</dbReference>
<dbReference type="InterPro" id="IPR003594">
    <property type="entry name" value="HATPase_dom"/>
</dbReference>
<evidence type="ECO:0000256" key="9">
    <source>
        <dbReference type="PROSITE-ProRule" id="PRU00110"/>
    </source>
</evidence>
<dbReference type="GO" id="GO:0005737">
    <property type="term" value="C:cytoplasm"/>
    <property type="evidence" value="ECO:0007669"/>
    <property type="project" value="InterPro"/>
</dbReference>
<protein>
    <recommendedName>
        <fullName evidence="3">Chemotaxis protein CheA</fullName>
        <ecNumber evidence="2">2.7.13.3</ecNumber>
    </recommendedName>
</protein>
<dbReference type="InterPro" id="IPR005467">
    <property type="entry name" value="His_kinase_dom"/>
</dbReference>
<dbReference type="EMBL" id="VUOD01000003">
    <property type="protein sequence ID" value="KAA2285157.1"/>
    <property type="molecule type" value="Genomic_DNA"/>
</dbReference>
<evidence type="ECO:0000256" key="6">
    <source>
        <dbReference type="ARBA" id="ARBA00022777"/>
    </source>
</evidence>
<dbReference type="Pfam" id="PF00072">
    <property type="entry name" value="Response_reg"/>
    <property type="match status" value="1"/>
</dbReference>
<dbReference type="PROSITE" id="PS50109">
    <property type="entry name" value="HIS_KIN"/>
    <property type="match status" value="1"/>
</dbReference>
<dbReference type="Pfam" id="PF01584">
    <property type="entry name" value="CheW"/>
    <property type="match status" value="1"/>
</dbReference>
<feature type="domain" description="Histidine kinase" evidence="13">
    <location>
        <begin position="1582"/>
        <end position="1834"/>
    </location>
</feature>
<evidence type="ECO:0000259" key="13">
    <source>
        <dbReference type="PROSITE" id="PS50109"/>
    </source>
</evidence>
<evidence type="ECO:0000256" key="2">
    <source>
        <dbReference type="ARBA" id="ARBA00012438"/>
    </source>
</evidence>
<feature type="region of interest" description="Disordered" evidence="12">
    <location>
        <begin position="1438"/>
        <end position="1491"/>
    </location>
</feature>
<accession>A0A5B2ZB11</accession>
<feature type="region of interest" description="Disordered" evidence="12">
    <location>
        <begin position="845"/>
        <end position="866"/>
    </location>
</feature>
<dbReference type="SMART" id="SM00260">
    <property type="entry name" value="CheW"/>
    <property type="match status" value="1"/>
</dbReference>
<evidence type="ECO:0000256" key="1">
    <source>
        <dbReference type="ARBA" id="ARBA00000085"/>
    </source>
</evidence>
<dbReference type="RefSeq" id="WP_149859980.1">
    <property type="nucleotide sequence ID" value="NZ_VUOD01000003.1"/>
</dbReference>
<reference evidence="17 18" key="1">
    <citation type="submission" date="2019-09" db="EMBL/GenBank/DDBJ databases">
        <title>Arenimonas chukotkensis sp. nov., a bacterium isolated from Chukotka hot spring, Arctic region, Russia.</title>
        <authorList>
            <person name="Zayulina K.S."/>
            <person name="Prokofeva M.I."/>
            <person name="Elcheninov A.G."/>
            <person name="Novikov A."/>
            <person name="Kochetkova T.V."/>
            <person name="Kublanov I.V."/>
        </authorList>
    </citation>
    <scope>NUCLEOTIDE SEQUENCE [LARGE SCALE GENOMIC DNA]</scope>
    <source>
        <strain evidence="17 18">3729k</strain>
    </source>
</reference>
<dbReference type="InterPro" id="IPR058661">
    <property type="entry name" value="FimL_2nd"/>
</dbReference>
<dbReference type="SUPFAM" id="SSF52172">
    <property type="entry name" value="CheY-like"/>
    <property type="match status" value="1"/>
</dbReference>